<keyword evidence="5 10" id="KW-0812">Transmembrane</keyword>
<reference evidence="11 12" key="1">
    <citation type="submission" date="2018-11" db="EMBL/GenBank/DDBJ databases">
        <title>Genomic Encyclopedia of Type Strains, Phase IV (KMG-IV): sequencing the most valuable type-strain genomes for metagenomic binning, comparative biology and taxonomic classification.</title>
        <authorList>
            <person name="Goeker M."/>
        </authorList>
    </citation>
    <scope>NUCLEOTIDE SEQUENCE [LARGE SCALE GENOMIC DNA]</scope>
    <source>
        <strain evidence="11 12">DSM 100316</strain>
    </source>
</reference>
<dbReference type="OrthoDB" id="9804841at2"/>
<keyword evidence="8" id="KW-0186">Copper</keyword>
<evidence type="ECO:0000256" key="8">
    <source>
        <dbReference type="ARBA" id="ARBA00023008"/>
    </source>
</evidence>
<dbReference type="InterPro" id="IPR007533">
    <property type="entry name" value="Cyt_c_oxidase_assmbl_CtaG"/>
</dbReference>
<evidence type="ECO:0000256" key="7">
    <source>
        <dbReference type="ARBA" id="ARBA00022989"/>
    </source>
</evidence>
<evidence type="ECO:0000256" key="1">
    <source>
        <dbReference type="ARBA" id="ARBA00004007"/>
    </source>
</evidence>
<evidence type="ECO:0000256" key="10">
    <source>
        <dbReference type="SAM" id="Phobius"/>
    </source>
</evidence>
<comment type="function">
    <text evidence="1">Exerts its effect at some terminal stage of cytochrome c oxidase synthesis, probably by being involved in the insertion of the copper B into subunit I.</text>
</comment>
<dbReference type="Proteomes" id="UP000275394">
    <property type="component" value="Unassembled WGS sequence"/>
</dbReference>
<dbReference type="PIRSF" id="PIRSF005413">
    <property type="entry name" value="COX11"/>
    <property type="match status" value="1"/>
</dbReference>
<dbReference type="PANTHER" id="PTHR21320">
    <property type="entry name" value="CYTOCHROME C OXIDASE ASSEMBLY PROTEIN COX11-RELATED"/>
    <property type="match status" value="1"/>
</dbReference>
<dbReference type="InterPro" id="IPR023471">
    <property type="entry name" value="CtaG/Cox11_dom_sf"/>
</dbReference>
<gene>
    <name evidence="11" type="ORF">EDC56_3219</name>
</gene>
<evidence type="ECO:0000256" key="9">
    <source>
        <dbReference type="ARBA" id="ARBA00023136"/>
    </source>
</evidence>
<evidence type="ECO:0000256" key="5">
    <source>
        <dbReference type="ARBA" id="ARBA00022692"/>
    </source>
</evidence>
<dbReference type="SUPFAM" id="SSF110111">
    <property type="entry name" value="Ctag/Cox11"/>
    <property type="match status" value="1"/>
</dbReference>
<protein>
    <recommendedName>
        <fullName evidence="4">Cytochrome c oxidase assembly protein CtaG</fullName>
    </recommendedName>
</protein>
<dbReference type="Pfam" id="PF04442">
    <property type="entry name" value="CtaG_Cox11"/>
    <property type="match status" value="1"/>
</dbReference>
<keyword evidence="9 10" id="KW-0472">Membrane</keyword>
<evidence type="ECO:0000256" key="3">
    <source>
        <dbReference type="ARBA" id="ARBA00009620"/>
    </source>
</evidence>
<sequence length="184" mass="20849">MYKPRPTITALKLSLLTLMMFAFGFLLVPIYDVICDVTGLNGKTSGERYRVTSTAVDQSRSVRVQLITMNNDNMSWEFKPMQQQLVVNPGQVMETQFYAKNPRQFSMIAQAVPSISPARAAAYFHKTECFCFNQQTLLAGQDIYMPLRFIVNQELPKDITTITLSYTLFDITNGFNGKQVAVVH</sequence>
<evidence type="ECO:0000313" key="11">
    <source>
        <dbReference type="EMBL" id="ROR98979.1"/>
    </source>
</evidence>
<comment type="subcellular location">
    <subcellularLocation>
        <location evidence="2">Cell inner membrane</location>
        <topology evidence="2">Single-pass type II membrane protein</topology>
        <orientation evidence="2">Periplasmic side</orientation>
    </subcellularLocation>
</comment>
<name>A0A3N2DGU7_9GAMM</name>
<dbReference type="NCBIfam" id="NF003465">
    <property type="entry name" value="PRK05089.1"/>
    <property type="match status" value="1"/>
</dbReference>
<dbReference type="AlphaFoldDB" id="A0A3N2DGU7"/>
<keyword evidence="12" id="KW-1185">Reference proteome</keyword>
<accession>A0A3N2DGU7</accession>
<keyword evidence="6" id="KW-0735">Signal-anchor</keyword>
<dbReference type="EMBL" id="RKHR01000006">
    <property type="protein sequence ID" value="ROR98979.1"/>
    <property type="molecule type" value="Genomic_DNA"/>
</dbReference>
<dbReference type="Gene3D" id="2.60.370.10">
    <property type="entry name" value="Ctag/Cox11"/>
    <property type="match status" value="1"/>
</dbReference>
<organism evidence="11 12">
    <name type="scientific">Sinobacterium caligoides</name>
    <dbReference type="NCBI Taxonomy" id="933926"/>
    <lineage>
        <taxon>Bacteria</taxon>
        <taxon>Pseudomonadati</taxon>
        <taxon>Pseudomonadota</taxon>
        <taxon>Gammaproteobacteria</taxon>
        <taxon>Cellvibrionales</taxon>
        <taxon>Spongiibacteraceae</taxon>
        <taxon>Sinobacterium</taxon>
    </lineage>
</organism>
<evidence type="ECO:0000256" key="4">
    <source>
        <dbReference type="ARBA" id="ARBA00015384"/>
    </source>
</evidence>
<comment type="similarity">
    <text evidence="3">Belongs to the COX11/CtaG family.</text>
</comment>
<evidence type="ECO:0000313" key="12">
    <source>
        <dbReference type="Proteomes" id="UP000275394"/>
    </source>
</evidence>
<dbReference type="GO" id="GO:0005886">
    <property type="term" value="C:plasma membrane"/>
    <property type="evidence" value="ECO:0007669"/>
    <property type="project" value="UniProtKB-SubCell"/>
</dbReference>
<dbReference type="PANTHER" id="PTHR21320:SF3">
    <property type="entry name" value="CYTOCHROME C OXIDASE ASSEMBLY PROTEIN COX11, MITOCHONDRIAL-RELATED"/>
    <property type="match status" value="1"/>
</dbReference>
<keyword evidence="7 10" id="KW-1133">Transmembrane helix</keyword>
<evidence type="ECO:0000256" key="6">
    <source>
        <dbReference type="ARBA" id="ARBA00022968"/>
    </source>
</evidence>
<evidence type="ECO:0000256" key="2">
    <source>
        <dbReference type="ARBA" id="ARBA00004382"/>
    </source>
</evidence>
<dbReference type="RefSeq" id="WP_123713544.1">
    <property type="nucleotide sequence ID" value="NZ_RKHR01000006.1"/>
</dbReference>
<feature type="transmembrane region" description="Helical" evidence="10">
    <location>
        <begin position="12"/>
        <end position="31"/>
    </location>
</feature>
<dbReference type="GO" id="GO:0005507">
    <property type="term" value="F:copper ion binding"/>
    <property type="evidence" value="ECO:0007669"/>
    <property type="project" value="InterPro"/>
</dbReference>
<comment type="caution">
    <text evidence="11">The sequence shown here is derived from an EMBL/GenBank/DDBJ whole genome shotgun (WGS) entry which is preliminary data.</text>
</comment>
<proteinExistence type="inferred from homology"/>